<evidence type="ECO:0000256" key="1">
    <source>
        <dbReference type="SAM" id="MobiDB-lite"/>
    </source>
</evidence>
<feature type="region of interest" description="Disordered" evidence="1">
    <location>
        <begin position="1"/>
        <end position="50"/>
    </location>
</feature>
<sequence length="94" mass="10559">MGDERPGGRAAGQRLQHGRLHLDEPPAFQRIPYRSDDRNPLPGYPPRLRTDDQVDIALPYPRLLAHLLVRDGQRPQRLGGHPPGVGENRQFASP</sequence>
<reference evidence="2" key="1">
    <citation type="submission" date="2019-05" db="EMBL/GenBank/DDBJ databases">
        <authorList>
            <person name="Naeem R."/>
            <person name="Antony C."/>
            <person name="Guan Q."/>
        </authorList>
    </citation>
    <scope>NUCLEOTIDE SEQUENCE</scope>
    <source>
        <strain evidence="2">3</strain>
    </source>
</reference>
<gene>
    <name evidence="2" type="ORF">BIN_B_01675</name>
</gene>
<name>A0A653EN55_MYCKA</name>
<protein>
    <submittedName>
        <fullName evidence="2">Uncharacterized protein</fullName>
    </submittedName>
</protein>
<dbReference type="AlphaFoldDB" id="A0A653EN55"/>
<proteinExistence type="predicted"/>
<organism evidence="2">
    <name type="scientific">Mycobacterium kansasii</name>
    <dbReference type="NCBI Taxonomy" id="1768"/>
    <lineage>
        <taxon>Bacteria</taxon>
        <taxon>Bacillati</taxon>
        <taxon>Actinomycetota</taxon>
        <taxon>Actinomycetes</taxon>
        <taxon>Mycobacteriales</taxon>
        <taxon>Mycobacteriaceae</taxon>
        <taxon>Mycobacterium</taxon>
    </lineage>
</organism>
<evidence type="ECO:0000313" key="2">
    <source>
        <dbReference type="EMBL" id="VTO98926.1"/>
    </source>
</evidence>
<dbReference type="EMBL" id="LR589271">
    <property type="protein sequence ID" value="VTO98926.1"/>
    <property type="molecule type" value="Genomic_DNA"/>
</dbReference>
<feature type="region of interest" description="Disordered" evidence="1">
    <location>
        <begin position="73"/>
        <end position="94"/>
    </location>
</feature>
<accession>A0A653EN55</accession>